<sequence length="339" mass="38629">MDYVSLLNQVWQKQVNSVQQGDLAPTRPVFAYRPVQGNLQCPIKWRCIYTFAGYTGTATEPTKALAKQWKPLGRFALGFKNMDDSMDLDSRLLVIAQPSSTIAMMPLSPISTRKRRRHPKNKRRYAKRRFTPLEPRDIIMCGEKPTHCIRLVFDQSLRWVHFDGIKNILSDYGVLFSSDLHVTIALICAGNGVTFADLTPLTFMLADMLLEFNGICTLGQTLAIGAREYPWLPQQLKANVGKAILQSKEWLAEHGYNLYHSGLPLHMSLAKLHSLDFVQQAYVGNKFFLKHSHTTEYAMPVCLQVTAIDGEKVDGRSKPLFQYPIHNHYKHYRACFPGR</sequence>
<evidence type="ECO:0000313" key="1">
    <source>
        <dbReference type="EMBL" id="WCC63425.1"/>
    </source>
</evidence>
<organism evidence="1">
    <name type="scientific">Bat Coronavirus PaGD17</name>
    <dbReference type="NCBI Taxonomy" id="3018868"/>
    <lineage>
        <taxon>Viruses</taxon>
        <taxon>Riboviria</taxon>
        <taxon>Orthornavirae</taxon>
        <taxon>Pisuviricota</taxon>
        <taxon>Pisoniviricetes</taxon>
        <taxon>Nidovirales</taxon>
        <taxon>Cornidovirineae</taxon>
        <taxon>Coronaviridae</taxon>
        <taxon>Orthocoronavirinae</taxon>
    </lineage>
</organism>
<dbReference type="EMBL" id="OQ175288">
    <property type="protein sequence ID" value="WCC63425.1"/>
    <property type="molecule type" value="Genomic_RNA"/>
</dbReference>
<accession>A0AA49EEW3</accession>
<reference evidence="1" key="1">
    <citation type="submission" date="2023-01" db="EMBL/GenBank/DDBJ databases">
        <title>Panoramic Analysis of Coronaviruses Carried by Representative Bat Species in Southern China to Better Understand the Coronavirus Sphere.</title>
        <authorList>
            <person name="Han Y."/>
            <person name="Xu P."/>
            <person name="Wang Y."/>
            <person name="Zhao W."/>
            <person name="Wang J."/>
            <person name="Jin Q."/>
            <person name="Wu Z."/>
        </authorList>
    </citation>
    <scope>NUCLEOTIDE SEQUENCE</scope>
    <source>
        <strain evidence="1">BtPa-BetaCoV/GD2017-Q268</strain>
    </source>
</reference>
<name>A0AA49EEW3_9NIDO</name>
<protein>
    <submittedName>
        <fullName evidence="1">ORF4a protein</fullName>
    </submittedName>
</protein>
<proteinExistence type="predicted"/>
<gene>
    <name evidence="1" type="primary">ORF4a</name>
</gene>